<feature type="compositionally biased region" description="Polar residues" evidence="1">
    <location>
        <begin position="1"/>
        <end position="18"/>
    </location>
</feature>
<reference evidence="2" key="1">
    <citation type="submission" date="2021-04" db="EMBL/GenBank/DDBJ databases">
        <authorList>
            <consortium name="Molecular Ecology Group"/>
        </authorList>
    </citation>
    <scope>NUCLEOTIDE SEQUENCE</scope>
</reference>
<gene>
    <name evidence="2" type="ORF">CUNI_LOCUS8364</name>
</gene>
<dbReference type="Proteomes" id="UP000678393">
    <property type="component" value="Unassembled WGS sequence"/>
</dbReference>
<evidence type="ECO:0000313" key="3">
    <source>
        <dbReference type="Proteomes" id="UP000678393"/>
    </source>
</evidence>
<dbReference type="AlphaFoldDB" id="A0A8S3Z7C9"/>
<evidence type="ECO:0000256" key="1">
    <source>
        <dbReference type="SAM" id="MobiDB-lite"/>
    </source>
</evidence>
<sequence>QTSVIANVPQRSGNQQAPNRRRRLRPTFPQPSTSSDPQPQHSPEENYPSTSGVARNHHTFNVPVLETRPNPAPPSAFTR</sequence>
<dbReference type="EMBL" id="CAJHNH020001369">
    <property type="protein sequence ID" value="CAG5122806.1"/>
    <property type="molecule type" value="Genomic_DNA"/>
</dbReference>
<evidence type="ECO:0000313" key="2">
    <source>
        <dbReference type="EMBL" id="CAG5122806.1"/>
    </source>
</evidence>
<organism evidence="2 3">
    <name type="scientific">Candidula unifasciata</name>
    <dbReference type="NCBI Taxonomy" id="100452"/>
    <lineage>
        <taxon>Eukaryota</taxon>
        <taxon>Metazoa</taxon>
        <taxon>Spiralia</taxon>
        <taxon>Lophotrochozoa</taxon>
        <taxon>Mollusca</taxon>
        <taxon>Gastropoda</taxon>
        <taxon>Heterobranchia</taxon>
        <taxon>Euthyneura</taxon>
        <taxon>Panpulmonata</taxon>
        <taxon>Eupulmonata</taxon>
        <taxon>Stylommatophora</taxon>
        <taxon>Helicina</taxon>
        <taxon>Helicoidea</taxon>
        <taxon>Geomitridae</taxon>
        <taxon>Candidula</taxon>
    </lineage>
</organism>
<proteinExistence type="predicted"/>
<feature type="non-terminal residue" evidence="2">
    <location>
        <position position="79"/>
    </location>
</feature>
<feature type="compositionally biased region" description="Pro residues" evidence="1">
    <location>
        <begin position="70"/>
        <end position="79"/>
    </location>
</feature>
<protein>
    <submittedName>
        <fullName evidence="2">Uncharacterized protein</fullName>
    </submittedName>
</protein>
<feature type="compositionally biased region" description="Low complexity" evidence="1">
    <location>
        <begin position="26"/>
        <end position="41"/>
    </location>
</feature>
<comment type="caution">
    <text evidence="2">The sequence shown here is derived from an EMBL/GenBank/DDBJ whole genome shotgun (WGS) entry which is preliminary data.</text>
</comment>
<feature type="non-terminal residue" evidence="2">
    <location>
        <position position="1"/>
    </location>
</feature>
<feature type="region of interest" description="Disordered" evidence="1">
    <location>
        <begin position="1"/>
        <end position="79"/>
    </location>
</feature>
<keyword evidence="3" id="KW-1185">Reference proteome</keyword>
<name>A0A8S3Z7C9_9EUPU</name>
<accession>A0A8S3Z7C9</accession>